<reference evidence="3" key="1">
    <citation type="journal article" date="2019" name="Int. J. Syst. Evol. Microbiol.">
        <title>The Global Catalogue of Microorganisms (GCM) 10K type strain sequencing project: providing services to taxonomists for standard genome sequencing and annotation.</title>
        <authorList>
            <consortium name="The Broad Institute Genomics Platform"/>
            <consortium name="The Broad Institute Genome Sequencing Center for Infectious Disease"/>
            <person name="Wu L."/>
            <person name="Ma J."/>
        </authorList>
    </citation>
    <scope>NUCLEOTIDE SEQUENCE [LARGE SCALE GENOMIC DNA]</scope>
    <source>
        <strain evidence="3">JCM 9092</strain>
    </source>
</reference>
<accession>A0ABP6ME29</accession>
<evidence type="ECO:0000313" key="2">
    <source>
        <dbReference type="EMBL" id="GAA3099244.1"/>
    </source>
</evidence>
<keyword evidence="3" id="KW-1185">Reference proteome</keyword>
<feature type="region of interest" description="Disordered" evidence="1">
    <location>
        <begin position="39"/>
        <end position="89"/>
    </location>
</feature>
<dbReference type="EMBL" id="BAAAUG010000034">
    <property type="protein sequence ID" value="GAA3099244.1"/>
    <property type="molecule type" value="Genomic_DNA"/>
</dbReference>
<feature type="compositionally biased region" description="Basic and acidic residues" evidence="1">
    <location>
        <begin position="43"/>
        <end position="53"/>
    </location>
</feature>
<gene>
    <name evidence="2" type="ORF">GCM10010449_23180</name>
</gene>
<feature type="compositionally biased region" description="Basic and acidic residues" evidence="1">
    <location>
        <begin position="76"/>
        <end position="89"/>
    </location>
</feature>
<sequence>MLGPSALALAGDLTTLVGDSVRKANDDTLKRCVARLQPAIEADSARPNDDLLPRRTPPSSPAEKLSRARSAGTLHPAERSHRDSSPGMP</sequence>
<organism evidence="2 3">
    <name type="scientific">Streptomyces rectiviolaceus</name>
    <dbReference type="NCBI Taxonomy" id="332591"/>
    <lineage>
        <taxon>Bacteria</taxon>
        <taxon>Bacillati</taxon>
        <taxon>Actinomycetota</taxon>
        <taxon>Actinomycetes</taxon>
        <taxon>Kitasatosporales</taxon>
        <taxon>Streptomycetaceae</taxon>
        <taxon>Streptomyces</taxon>
    </lineage>
</organism>
<evidence type="ECO:0000256" key="1">
    <source>
        <dbReference type="SAM" id="MobiDB-lite"/>
    </source>
</evidence>
<comment type="caution">
    <text evidence="2">The sequence shown here is derived from an EMBL/GenBank/DDBJ whole genome shotgun (WGS) entry which is preliminary data.</text>
</comment>
<evidence type="ECO:0000313" key="3">
    <source>
        <dbReference type="Proteomes" id="UP001501637"/>
    </source>
</evidence>
<name>A0ABP6ME29_9ACTN</name>
<dbReference type="Proteomes" id="UP001501637">
    <property type="component" value="Unassembled WGS sequence"/>
</dbReference>
<protein>
    <submittedName>
        <fullName evidence="2">Uncharacterized protein</fullName>
    </submittedName>
</protein>
<proteinExistence type="predicted"/>